<evidence type="ECO:0000313" key="2">
    <source>
        <dbReference type="Proteomes" id="UP001432216"/>
    </source>
</evidence>
<dbReference type="Proteomes" id="UP001432216">
    <property type="component" value="Chromosome 3"/>
</dbReference>
<dbReference type="EMBL" id="CP143808">
    <property type="protein sequence ID" value="WVO20324.1"/>
    <property type="molecule type" value="Genomic_DNA"/>
</dbReference>
<reference evidence="1 2" key="1">
    <citation type="submission" date="2024-01" db="EMBL/GenBank/DDBJ databases">
        <title>Comparative genomics of Cryptococcus and Kwoniella reveals pathogenesis evolution and contrasting modes of karyotype evolution via chromosome fusion or intercentromeric recombination.</title>
        <authorList>
            <person name="Coelho M.A."/>
            <person name="David-Palma M."/>
            <person name="Shea T."/>
            <person name="Bowers K."/>
            <person name="McGinley-Smith S."/>
            <person name="Mohammad A.W."/>
            <person name="Gnirke A."/>
            <person name="Yurkov A.M."/>
            <person name="Nowrousian M."/>
            <person name="Sun S."/>
            <person name="Cuomo C.A."/>
            <person name="Heitman J."/>
        </authorList>
    </citation>
    <scope>NUCLEOTIDE SEQUENCE [LARGE SCALE GENOMIC DNA]</scope>
    <source>
        <strain evidence="1 2">7685027</strain>
    </source>
</reference>
<dbReference type="GeneID" id="89988392"/>
<keyword evidence="2" id="KW-1185">Reference proteome</keyword>
<proteinExistence type="predicted"/>
<evidence type="ECO:0000313" key="1">
    <source>
        <dbReference type="EMBL" id="WVO20324.1"/>
    </source>
</evidence>
<sequence>MCYLSIFPQTTHVGILIIVFEDVIPGDGLSPMRACLQSSCDATLPLKTRCPTFINPRNRLIELQEGPFVFEYKKCYCKIPYTNSGF</sequence>
<protein>
    <submittedName>
        <fullName evidence="1">Uncharacterized protein</fullName>
    </submittedName>
</protein>
<gene>
    <name evidence="1" type="ORF">IAS62_001618</name>
</gene>
<accession>A0ABZ2AR09</accession>
<dbReference type="RefSeq" id="XP_064719563.1">
    <property type="nucleotide sequence ID" value="XM_064863491.1"/>
</dbReference>
<name>A0ABZ2AR09_9TREE</name>
<organism evidence="1 2">
    <name type="scientific">Cryptococcus decagattii</name>
    <dbReference type="NCBI Taxonomy" id="1859122"/>
    <lineage>
        <taxon>Eukaryota</taxon>
        <taxon>Fungi</taxon>
        <taxon>Dikarya</taxon>
        <taxon>Basidiomycota</taxon>
        <taxon>Agaricomycotina</taxon>
        <taxon>Tremellomycetes</taxon>
        <taxon>Tremellales</taxon>
        <taxon>Cryptococcaceae</taxon>
        <taxon>Cryptococcus</taxon>
        <taxon>Cryptococcus gattii species complex</taxon>
    </lineage>
</organism>